<keyword evidence="2 4" id="KW-0378">Hydrolase</keyword>
<proteinExistence type="inferred from homology"/>
<evidence type="ECO:0000256" key="2">
    <source>
        <dbReference type="ARBA" id="ARBA00022801"/>
    </source>
</evidence>
<feature type="chain" id="PRO_5040360150" evidence="6">
    <location>
        <begin position="23"/>
        <end position="569"/>
    </location>
</feature>
<name>A0A9P3UNZ1_LYOSH</name>
<dbReference type="SUPFAM" id="SSF49899">
    <property type="entry name" value="Concanavalin A-like lectins/glucanases"/>
    <property type="match status" value="1"/>
</dbReference>
<evidence type="ECO:0000313" key="10">
    <source>
        <dbReference type="Proteomes" id="UP001063166"/>
    </source>
</evidence>
<feature type="domain" description="Glycosyl hydrolase family 32 C-terminal" evidence="8">
    <location>
        <begin position="400"/>
        <end position="534"/>
    </location>
</feature>
<comment type="similarity">
    <text evidence="1 4">Belongs to the glycosyl hydrolase 32 family.</text>
</comment>
<dbReference type="GO" id="GO:0004575">
    <property type="term" value="F:sucrose alpha-glucosidase activity"/>
    <property type="evidence" value="ECO:0007669"/>
    <property type="project" value="TreeGrafter"/>
</dbReference>
<dbReference type="PANTHER" id="PTHR42800">
    <property type="entry name" value="EXOINULINASE INUD (AFU_ORTHOLOGUE AFUA_5G00480)"/>
    <property type="match status" value="1"/>
</dbReference>
<evidence type="ECO:0000313" key="9">
    <source>
        <dbReference type="EMBL" id="GLB37766.1"/>
    </source>
</evidence>
<dbReference type="InterPro" id="IPR013189">
    <property type="entry name" value="Glyco_hydro_32_C"/>
</dbReference>
<feature type="domain" description="Glycosyl hydrolase family 32 N-terminal" evidence="7">
    <location>
        <begin position="50"/>
        <end position="398"/>
    </location>
</feature>
<dbReference type="InterPro" id="IPR013320">
    <property type="entry name" value="ConA-like_dom_sf"/>
</dbReference>
<dbReference type="GO" id="GO:0005987">
    <property type="term" value="P:sucrose catabolic process"/>
    <property type="evidence" value="ECO:0007669"/>
    <property type="project" value="TreeGrafter"/>
</dbReference>
<dbReference type="Gene3D" id="2.60.120.560">
    <property type="entry name" value="Exo-inulinase, domain 1"/>
    <property type="match status" value="1"/>
</dbReference>
<dbReference type="OrthoDB" id="202537at2759"/>
<dbReference type="Gene3D" id="2.115.10.20">
    <property type="entry name" value="Glycosyl hydrolase domain, family 43"/>
    <property type="match status" value="1"/>
</dbReference>
<dbReference type="EMBL" id="BRPK01000004">
    <property type="protein sequence ID" value="GLB37766.1"/>
    <property type="molecule type" value="Genomic_DNA"/>
</dbReference>
<evidence type="ECO:0000256" key="3">
    <source>
        <dbReference type="ARBA" id="ARBA00023295"/>
    </source>
</evidence>
<dbReference type="AlphaFoldDB" id="A0A9P3UNZ1"/>
<organism evidence="9 10">
    <name type="scientific">Lyophyllum shimeji</name>
    <name type="common">Hon-shimeji</name>
    <name type="synonym">Tricholoma shimeji</name>
    <dbReference type="NCBI Taxonomy" id="47721"/>
    <lineage>
        <taxon>Eukaryota</taxon>
        <taxon>Fungi</taxon>
        <taxon>Dikarya</taxon>
        <taxon>Basidiomycota</taxon>
        <taxon>Agaricomycotina</taxon>
        <taxon>Agaricomycetes</taxon>
        <taxon>Agaricomycetidae</taxon>
        <taxon>Agaricales</taxon>
        <taxon>Tricholomatineae</taxon>
        <taxon>Lyophyllaceae</taxon>
        <taxon>Lyophyllum</taxon>
    </lineage>
</organism>
<evidence type="ECO:0000256" key="1">
    <source>
        <dbReference type="ARBA" id="ARBA00009902"/>
    </source>
</evidence>
<feature type="region of interest" description="Disordered" evidence="5">
    <location>
        <begin position="547"/>
        <end position="569"/>
    </location>
</feature>
<dbReference type="PANTHER" id="PTHR42800:SF3">
    <property type="entry name" value="GLYCOSYL HYDROLASE FAMILY 32 N-TERMINAL DOMAIN-CONTAINING PROTEIN"/>
    <property type="match status" value="1"/>
</dbReference>
<protein>
    <submittedName>
        <fullName evidence="9">Glycosyl hydrolase 32 family protein</fullName>
    </submittedName>
</protein>
<comment type="caution">
    <text evidence="9">The sequence shown here is derived from an EMBL/GenBank/DDBJ whole genome shotgun (WGS) entry which is preliminary data.</text>
</comment>
<dbReference type="SUPFAM" id="SSF75005">
    <property type="entry name" value="Arabinanase/levansucrase/invertase"/>
    <property type="match status" value="1"/>
</dbReference>
<reference evidence="9" key="1">
    <citation type="submission" date="2022-07" db="EMBL/GenBank/DDBJ databases">
        <title>The genome of Lyophyllum shimeji provides insight into the initial evolution of ectomycorrhizal fungal genome.</title>
        <authorList>
            <person name="Kobayashi Y."/>
            <person name="Shibata T."/>
            <person name="Hirakawa H."/>
            <person name="Shigenobu S."/>
            <person name="Nishiyama T."/>
            <person name="Yamada A."/>
            <person name="Hasebe M."/>
            <person name="Kawaguchi M."/>
        </authorList>
    </citation>
    <scope>NUCLEOTIDE SEQUENCE</scope>
    <source>
        <strain evidence="9">AT787</strain>
    </source>
</reference>
<dbReference type="InterPro" id="IPR001362">
    <property type="entry name" value="Glyco_hydro_32"/>
</dbReference>
<keyword evidence="6" id="KW-0732">Signal</keyword>
<dbReference type="InterPro" id="IPR013148">
    <property type="entry name" value="Glyco_hydro_32_N"/>
</dbReference>
<dbReference type="InterPro" id="IPR023296">
    <property type="entry name" value="Glyco_hydro_beta-prop_sf"/>
</dbReference>
<dbReference type="CDD" id="cd18621">
    <property type="entry name" value="GH32_XdINV-like"/>
    <property type="match status" value="1"/>
</dbReference>
<dbReference type="Proteomes" id="UP001063166">
    <property type="component" value="Unassembled WGS sequence"/>
</dbReference>
<keyword evidence="10" id="KW-1185">Reference proteome</keyword>
<evidence type="ECO:0000256" key="4">
    <source>
        <dbReference type="RuleBase" id="RU362110"/>
    </source>
</evidence>
<evidence type="ECO:0000259" key="8">
    <source>
        <dbReference type="Pfam" id="PF08244"/>
    </source>
</evidence>
<feature type="signal peptide" evidence="6">
    <location>
        <begin position="1"/>
        <end position="22"/>
    </location>
</feature>
<accession>A0A9P3UNZ1</accession>
<dbReference type="Pfam" id="PF00251">
    <property type="entry name" value="Glyco_hydro_32N"/>
    <property type="match status" value="1"/>
</dbReference>
<dbReference type="SMART" id="SM00640">
    <property type="entry name" value="Glyco_32"/>
    <property type="match status" value="1"/>
</dbReference>
<evidence type="ECO:0000256" key="5">
    <source>
        <dbReference type="SAM" id="MobiDB-lite"/>
    </source>
</evidence>
<evidence type="ECO:0000256" key="6">
    <source>
        <dbReference type="SAM" id="SignalP"/>
    </source>
</evidence>
<keyword evidence="3 4" id="KW-0326">Glycosidase</keyword>
<evidence type="ECO:0000259" key="7">
    <source>
        <dbReference type="Pfam" id="PF00251"/>
    </source>
</evidence>
<gene>
    <name evidence="9" type="ORF">LshimejAT787_0408170</name>
</gene>
<sequence length="569" mass="62273">MLLPRLILLPVLSAAAISKSNAKLPDLDPTTDLNALPNNALFTRWRPRFHFLAPSGWLNDPCGAMYDPVRDTYHLFYQYHANHVDWGNMSWGHATSRDLVTWKDVRGWHDAEPEALGTGPNGTYDHLGIFSGTAQPVGLDGKRDGNLTVFYTSVQHLPTGWNRPYIPGTESQSLATSSDGGLTWQKYKGNPVLVTPPAGWNITGWRDPFFQPWPEMDAILKQKSPHYYVIFGSGIKGVGPRIPLYSAPASDLTKWTFLGALLEVGQNTSFGDAAQTGSYGFNFEVSGAFSLTESAEHGGDGRTVHHFITTGSEGGDTPFHPNAHWALWAEGNMRRRTNGSAQFDIVSSGVVDWGNLYAVTSFWDAKNNRRVSWGWSPEDMNNYGIKAEGFQGSMGLPHSQGKKIQGDHFELKARLANVTGSAGFVVRASPGLKESTVVAYSPTTETITVNRDNSSLIKPFANYPVNGHFAAYNISGSGPEPFDIHVFVDGSLVEVFVNDRFALTTRIYPSSGDALDIWAYVEGGSASFKGVQVWTDMANVWPERPANSSSVLVTDSPEDTGNGTWWSGN</sequence>
<dbReference type="GO" id="GO:0005737">
    <property type="term" value="C:cytoplasm"/>
    <property type="evidence" value="ECO:0007669"/>
    <property type="project" value="TreeGrafter"/>
</dbReference>
<dbReference type="Pfam" id="PF08244">
    <property type="entry name" value="Glyco_hydro_32C"/>
    <property type="match status" value="1"/>
</dbReference>